<gene>
    <name evidence="6" type="ORF">OB236_38945</name>
</gene>
<keyword evidence="3" id="KW-0472">Membrane</keyword>
<evidence type="ECO:0000256" key="2">
    <source>
        <dbReference type="ARBA" id="ARBA00022729"/>
    </source>
</evidence>
<dbReference type="InterPro" id="IPR006059">
    <property type="entry name" value="SBP"/>
</dbReference>
<keyword evidence="5" id="KW-0449">Lipoprotein</keyword>
<dbReference type="SUPFAM" id="SSF53850">
    <property type="entry name" value="Periplasmic binding protein-like II"/>
    <property type="match status" value="1"/>
</dbReference>
<dbReference type="InterPro" id="IPR050490">
    <property type="entry name" value="Bact_solute-bd_prot1"/>
</dbReference>
<evidence type="ECO:0000256" key="3">
    <source>
        <dbReference type="ARBA" id="ARBA00023136"/>
    </source>
</evidence>
<sequence length="514" mass="57663">MFQHEPWFRKNVKATTAVCLIAALLTACGGDKIDGGTAAKADKAGAKEKPTEISILTEFNTTEAPSADNPVLKEFEKRTNTKLSITWVSPNNYGEKQNTVLASGEIPDLMKVSDLINPLMRQMVDHGAFWDLTPYLKEYPHLMEYPKEVWEKTRINGKNFIIPSVRPLEGGNSLPSIRKDWLDKLNLKMPETLDELYGALKAFTLNDPDGDGKPNTLGYTMNEYNFVQNVLNGSNGKWKVQDGKLINTELEPGTHDALIWLNRLYKEKLIPEDFAAMKGSQTEDMAKAGKAGLHTDTVEGIWRSTAELVKTNPKADFLPFTSLKGPFGNVAFQTSGYSGLFLIPKKVPEDKVKKILALMDYGASEEGFLLACYGFEGVHYTVQDGFKVTTEQATKDSVAQSSFGKIFERYDKYLWAYRTGMPKDVLERNKKIVDERLKISIADPSIGLVSETNQKLGADYTKKIIDLKVKVIMGKEPIEAWDNFVKQLKSDANYMKIIEEYNKAYQERAKASSK</sequence>
<dbReference type="RefSeq" id="WP_262688780.1">
    <property type="nucleotide sequence ID" value="NZ_JAOQIO010000124.1"/>
</dbReference>
<keyword evidence="1" id="KW-1003">Cell membrane</keyword>
<evidence type="ECO:0000256" key="5">
    <source>
        <dbReference type="ARBA" id="ARBA00023288"/>
    </source>
</evidence>
<evidence type="ECO:0000256" key="1">
    <source>
        <dbReference type="ARBA" id="ARBA00022475"/>
    </source>
</evidence>
<organism evidence="6 7">
    <name type="scientific">Paenibacillus baimaensis</name>
    <dbReference type="NCBI Taxonomy" id="2982185"/>
    <lineage>
        <taxon>Bacteria</taxon>
        <taxon>Bacillati</taxon>
        <taxon>Bacillota</taxon>
        <taxon>Bacilli</taxon>
        <taxon>Bacillales</taxon>
        <taxon>Paenibacillaceae</taxon>
        <taxon>Paenibacillus</taxon>
    </lineage>
</organism>
<keyword evidence="7" id="KW-1185">Reference proteome</keyword>
<comment type="caution">
    <text evidence="6">The sequence shown here is derived from an EMBL/GenBank/DDBJ whole genome shotgun (WGS) entry which is preliminary data.</text>
</comment>
<dbReference type="CDD" id="cd13580">
    <property type="entry name" value="PBP2_AlgQ_like_1"/>
    <property type="match status" value="1"/>
</dbReference>
<evidence type="ECO:0000256" key="4">
    <source>
        <dbReference type="ARBA" id="ARBA00023139"/>
    </source>
</evidence>
<dbReference type="Pfam" id="PF01547">
    <property type="entry name" value="SBP_bac_1"/>
    <property type="match status" value="1"/>
</dbReference>
<dbReference type="Proteomes" id="UP001652445">
    <property type="component" value="Unassembled WGS sequence"/>
</dbReference>
<protein>
    <submittedName>
        <fullName evidence="6">Extracellular solute-binding protein</fullName>
    </submittedName>
</protein>
<keyword evidence="4" id="KW-0564">Palmitate</keyword>
<evidence type="ECO:0000313" key="7">
    <source>
        <dbReference type="Proteomes" id="UP001652445"/>
    </source>
</evidence>
<accession>A0ABT2UTX7</accession>
<dbReference type="EMBL" id="JAOQIO010000124">
    <property type="protein sequence ID" value="MCU6798121.1"/>
    <property type="molecule type" value="Genomic_DNA"/>
</dbReference>
<dbReference type="PANTHER" id="PTHR43649">
    <property type="entry name" value="ARABINOSE-BINDING PROTEIN-RELATED"/>
    <property type="match status" value="1"/>
</dbReference>
<proteinExistence type="predicted"/>
<name>A0ABT2UTX7_9BACL</name>
<dbReference type="PANTHER" id="PTHR43649:SF33">
    <property type="entry name" value="POLYGALACTURONAN_RHAMNOGALACTURONAN-BINDING PROTEIN YTCQ"/>
    <property type="match status" value="1"/>
</dbReference>
<reference evidence="6 7" key="1">
    <citation type="submission" date="2022-09" db="EMBL/GenBank/DDBJ databases">
        <authorList>
            <person name="Han X.L."/>
            <person name="Wang Q."/>
            <person name="Lu T."/>
        </authorList>
    </citation>
    <scope>NUCLEOTIDE SEQUENCE [LARGE SCALE GENOMIC DNA]</scope>
    <source>
        <strain evidence="6 7">WQ 127069</strain>
    </source>
</reference>
<keyword evidence="2" id="KW-0732">Signal</keyword>
<evidence type="ECO:0000313" key="6">
    <source>
        <dbReference type="EMBL" id="MCU6798121.1"/>
    </source>
</evidence>
<dbReference type="Gene3D" id="3.40.190.10">
    <property type="entry name" value="Periplasmic binding protein-like II"/>
    <property type="match status" value="2"/>
</dbReference>